<sequence>MMERRVPNELVDCILDNLYFDKATLLNCTLVGRAWVRTSQRGIFREIILELPSYGMKNFDELVDAYLKTTRHLDMLFAEKPYLASYVRSLEIRSESYNAATPEVVYTATASLVQRLSNVNNLSFFRIVWQLLPPLLQEALTELCKAPSVTRFSAIHFNIPTFAELVSLLSRMRNLKVLGVDMLCNDWNMPNSLSELEIEEASHPPQSIQLDEMRVCNTPRFMKWLQQDSCPFGVRNLKSLEIRGLDMVNLQWFSIRELLGYTVTSALGLALALACFVNLFTLCLYRADTDSPVSWIQSLFKPLLISEGNVLPLQHLTISLNIMHSDPLDPRHWDPWSAIDTLLGMPEFAWLETVDFKLAPFPNWPEVPDGVRKLLSEKLPFLEGSGKLVVRITNE</sequence>
<dbReference type="EMBL" id="ML769390">
    <property type="protein sequence ID" value="KAE9408641.1"/>
    <property type="molecule type" value="Genomic_DNA"/>
</dbReference>
<keyword evidence="1" id="KW-0472">Membrane</keyword>
<keyword evidence="1" id="KW-1133">Transmembrane helix</keyword>
<evidence type="ECO:0000256" key="1">
    <source>
        <dbReference type="SAM" id="Phobius"/>
    </source>
</evidence>
<organism evidence="2 3">
    <name type="scientific">Gymnopus androsaceus JB14</name>
    <dbReference type="NCBI Taxonomy" id="1447944"/>
    <lineage>
        <taxon>Eukaryota</taxon>
        <taxon>Fungi</taxon>
        <taxon>Dikarya</taxon>
        <taxon>Basidiomycota</taxon>
        <taxon>Agaricomycotina</taxon>
        <taxon>Agaricomycetes</taxon>
        <taxon>Agaricomycetidae</taxon>
        <taxon>Agaricales</taxon>
        <taxon>Marasmiineae</taxon>
        <taxon>Omphalotaceae</taxon>
        <taxon>Gymnopus</taxon>
    </lineage>
</organism>
<evidence type="ECO:0008006" key="4">
    <source>
        <dbReference type="Google" id="ProtNLM"/>
    </source>
</evidence>
<proteinExistence type="predicted"/>
<name>A0A6A4IDJ7_9AGAR</name>
<dbReference type="AlphaFoldDB" id="A0A6A4IDJ7"/>
<keyword evidence="1" id="KW-0812">Transmembrane</keyword>
<evidence type="ECO:0000313" key="3">
    <source>
        <dbReference type="Proteomes" id="UP000799118"/>
    </source>
</evidence>
<dbReference type="OrthoDB" id="2788229at2759"/>
<reference evidence="2" key="1">
    <citation type="journal article" date="2019" name="Environ. Microbiol.">
        <title>Fungal ecological strategies reflected in gene transcription - a case study of two litter decomposers.</title>
        <authorList>
            <person name="Barbi F."/>
            <person name="Kohler A."/>
            <person name="Barry K."/>
            <person name="Baskaran P."/>
            <person name="Daum C."/>
            <person name="Fauchery L."/>
            <person name="Ihrmark K."/>
            <person name="Kuo A."/>
            <person name="LaButti K."/>
            <person name="Lipzen A."/>
            <person name="Morin E."/>
            <person name="Grigoriev I.V."/>
            <person name="Henrissat B."/>
            <person name="Lindahl B."/>
            <person name="Martin F."/>
        </authorList>
    </citation>
    <scope>NUCLEOTIDE SEQUENCE</scope>
    <source>
        <strain evidence="2">JB14</strain>
    </source>
</reference>
<feature type="transmembrane region" description="Helical" evidence="1">
    <location>
        <begin position="258"/>
        <end position="285"/>
    </location>
</feature>
<accession>A0A6A4IDJ7</accession>
<protein>
    <recommendedName>
        <fullName evidence="4">F-box domain-containing protein</fullName>
    </recommendedName>
</protein>
<gene>
    <name evidence="2" type="ORF">BT96DRAFT_913787</name>
</gene>
<keyword evidence="3" id="KW-1185">Reference proteome</keyword>
<dbReference type="Proteomes" id="UP000799118">
    <property type="component" value="Unassembled WGS sequence"/>
</dbReference>
<evidence type="ECO:0000313" key="2">
    <source>
        <dbReference type="EMBL" id="KAE9408641.1"/>
    </source>
</evidence>